<dbReference type="PANTHER" id="PTHR13542">
    <property type="entry name" value="LSM12 HOMOLOG"/>
    <property type="match status" value="1"/>
</dbReference>
<name>A0ABN9TU00_9DINO</name>
<dbReference type="Proteomes" id="UP001189429">
    <property type="component" value="Unassembled WGS sequence"/>
</dbReference>
<dbReference type="PROSITE" id="PS52001">
    <property type="entry name" value="AD"/>
    <property type="match status" value="1"/>
</dbReference>
<proteinExistence type="predicted"/>
<dbReference type="InterPro" id="IPR019181">
    <property type="entry name" value="LSM12_ABD"/>
</dbReference>
<protein>
    <recommendedName>
        <fullName evidence="1">AD domain-containing protein</fullName>
    </recommendedName>
</protein>
<feature type="domain" description="AD" evidence="1">
    <location>
        <begin position="79"/>
        <end position="175"/>
    </location>
</feature>
<accession>A0ABN9TU00</accession>
<organism evidence="2 3">
    <name type="scientific">Prorocentrum cordatum</name>
    <dbReference type="NCBI Taxonomy" id="2364126"/>
    <lineage>
        <taxon>Eukaryota</taxon>
        <taxon>Sar</taxon>
        <taxon>Alveolata</taxon>
        <taxon>Dinophyceae</taxon>
        <taxon>Prorocentrales</taxon>
        <taxon>Prorocentraceae</taxon>
        <taxon>Prorocentrum</taxon>
    </lineage>
</organism>
<dbReference type="InterPro" id="IPR039683">
    <property type="entry name" value="Lsm12-like"/>
</dbReference>
<gene>
    <name evidence="2" type="ORF">PCOR1329_LOCUS42314</name>
</gene>
<keyword evidence="3" id="KW-1185">Reference proteome</keyword>
<sequence>MSASPRITDSIVGAQVRIVNTFGEEIEGELFCIDGGSSSLVICQRKENGTANYKWTKQSIVREVHVLSLPAPGGEELLPHVDIKQAASRADKLEAEERERVKRYGVGVSEKAQQVFDALAKTNEAAWDGQDIYLQVLGVKVTPPYDDPRRCVTGGKDEARERVQKVLSKLLEQLAAKRPWPK</sequence>
<evidence type="ECO:0000313" key="3">
    <source>
        <dbReference type="Proteomes" id="UP001189429"/>
    </source>
</evidence>
<dbReference type="SMART" id="SM00995">
    <property type="entry name" value="AD"/>
    <property type="match status" value="1"/>
</dbReference>
<dbReference type="EMBL" id="CAUYUJ010015082">
    <property type="protein sequence ID" value="CAK0849688.1"/>
    <property type="molecule type" value="Genomic_DNA"/>
</dbReference>
<evidence type="ECO:0000259" key="1">
    <source>
        <dbReference type="PROSITE" id="PS52001"/>
    </source>
</evidence>
<comment type="caution">
    <text evidence="2">The sequence shown here is derived from an EMBL/GenBank/DDBJ whole genome shotgun (WGS) entry which is preliminary data.</text>
</comment>
<evidence type="ECO:0000313" key="2">
    <source>
        <dbReference type="EMBL" id="CAK0849688.1"/>
    </source>
</evidence>
<reference evidence="2" key="1">
    <citation type="submission" date="2023-10" db="EMBL/GenBank/DDBJ databases">
        <authorList>
            <person name="Chen Y."/>
            <person name="Shah S."/>
            <person name="Dougan E. K."/>
            <person name="Thang M."/>
            <person name="Chan C."/>
        </authorList>
    </citation>
    <scope>NUCLEOTIDE SEQUENCE [LARGE SCALE GENOMIC DNA]</scope>
</reference>
<dbReference type="Pfam" id="PF09793">
    <property type="entry name" value="AD"/>
    <property type="match status" value="1"/>
</dbReference>
<dbReference type="InterPro" id="IPR047574">
    <property type="entry name" value="AD"/>
</dbReference>